<dbReference type="InterPro" id="IPR017937">
    <property type="entry name" value="Thioredoxin_CS"/>
</dbReference>
<dbReference type="GO" id="GO:0030313">
    <property type="term" value="C:cell envelope"/>
    <property type="evidence" value="ECO:0007669"/>
    <property type="project" value="UniProtKB-SubCell"/>
</dbReference>
<evidence type="ECO:0000259" key="5">
    <source>
        <dbReference type="PROSITE" id="PS51352"/>
    </source>
</evidence>
<dbReference type="PROSITE" id="PS00194">
    <property type="entry name" value="THIOREDOXIN_1"/>
    <property type="match status" value="1"/>
</dbReference>
<gene>
    <name evidence="6" type="primary">dsbE</name>
    <name evidence="6" type="ORF">MACH26_32250</name>
</gene>
<dbReference type="PANTHER" id="PTHR42852:SF6">
    <property type="entry name" value="THIOL:DISULFIDE INTERCHANGE PROTEIN DSBE"/>
    <property type="match status" value="1"/>
</dbReference>
<dbReference type="PANTHER" id="PTHR42852">
    <property type="entry name" value="THIOL:DISULFIDE INTERCHANGE PROTEIN DSBE"/>
    <property type="match status" value="1"/>
</dbReference>
<protein>
    <submittedName>
        <fullName evidence="6">Thiol:disulfide interchange protein DsbE</fullName>
    </submittedName>
</protein>
<dbReference type="KEGG" id="pmaw:MACH26_32250"/>
<keyword evidence="2" id="KW-0201">Cytochrome c-type biogenesis</keyword>
<evidence type="ECO:0000256" key="4">
    <source>
        <dbReference type="ARBA" id="ARBA00023284"/>
    </source>
</evidence>
<feature type="domain" description="Thioredoxin" evidence="5">
    <location>
        <begin position="36"/>
        <end position="186"/>
    </location>
</feature>
<keyword evidence="3" id="KW-1015">Disulfide bond</keyword>
<keyword evidence="7" id="KW-1185">Reference proteome</keyword>
<sequence length="195" mass="22249">MAKKYLLLFLPLLLFLSLTVFLLKGLFSEPRYEVSSRVDKSLPAFNLPDVMDENKFYSVQDFKGEVTLLNVWGTWCVTCAVELPYLTSLKEEGVRVVGLYIEQDLDPDFGAKALPQIRSEITSMLARLGNPYVFNIFDETRDYSMDLGVTGAPETFLVDRHGTVLLHHVGDLNERVWEAKFKSLYQRALQVDSND</sequence>
<dbReference type="GO" id="GO:0015036">
    <property type="term" value="F:disulfide oxidoreductase activity"/>
    <property type="evidence" value="ECO:0007669"/>
    <property type="project" value="UniProtKB-ARBA"/>
</dbReference>
<dbReference type="InterPro" id="IPR013766">
    <property type="entry name" value="Thioredoxin_domain"/>
</dbReference>
<dbReference type="InterPro" id="IPR050553">
    <property type="entry name" value="Thioredoxin_ResA/DsbE_sf"/>
</dbReference>
<dbReference type="Pfam" id="PF08534">
    <property type="entry name" value="Redoxin"/>
    <property type="match status" value="1"/>
</dbReference>
<evidence type="ECO:0000313" key="7">
    <source>
        <dbReference type="Proteomes" id="UP001333710"/>
    </source>
</evidence>
<name>A0AA48HM06_9ALTE</name>
<reference evidence="6" key="1">
    <citation type="submission" date="2023-01" db="EMBL/GenBank/DDBJ databases">
        <title>Complete genome sequence of Planctobacterium marinum strain Dej080120_11.</title>
        <authorList>
            <person name="Ueki S."/>
            <person name="Maruyama F."/>
        </authorList>
    </citation>
    <scope>NUCLEOTIDE SEQUENCE</scope>
    <source>
        <strain evidence="6">Dej080120_11</strain>
    </source>
</reference>
<evidence type="ECO:0000256" key="3">
    <source>
        <dbReference type="ARBA" id="ARBA00023157"/>
    </source>
</evidence>
<dbReference type="Gene3D" id="3.40.30.10">
    <property type="entry name" value="Glutaredoxin"/>
    <property type="match status" value="1"/>
</dbReference>
<dbReference type="EMBL" id="AP027272">
    <property type="protein sequence ID" value="BDX07704.1"/>
    <property type="molecule type" value="Genomic_DNA"/>
</dbReference>
<dbReference type="AlphaFoldDB" id="A0AA48HM06"/>
<evidence type="ECO:0000256" key="2">
    <source>
        <dbReference type="ARBA" id="ARBA00022748"/>
    </source>
</evidence>
<dbReference type="InterPro" id="IPR013740">
    <property type="entry name" value="Redoxin"/>
</dbReference>
<keyword evidence="4" id="KW-0676">Redox-active center</keyword>
<comment type="subcellular location">
    <subcellularLocation>
        <location evidence="1">Cell envelope</location>
    </subcellularLocation>
</comment>
<dbReference type="PROSITE" id="PS51352">
    <property type="entry name" value="THIOREDOXIN_2"/>
    <property type="match status" value="1"/>
</dbReference>
<dbReference type="RefSeq" id="WP_338293798.1">
    <property type="nucleotide sequence ID" value="NZ_AP027272.1"/>
</dbReference>
<evidence type="ECO:0000256" key="1">
    <source>
        <dbReference type="ARBA" id="ARBA00004196"/>
    </source>
</evidence>
<proteinExistence type="predicted"/>
<dbReference type="GO" id="GO:0017004">
    <property type="term" value="P:cytochrome complex assembly"/>
    <property type="evidence" value="ECO:0007669"/>
    <property type="project" value="UniProtKB-KW"/>
</dbReference>
<dbReference type="InterPro" id="IPR036249">
    <property type="entry name" value="Thioredoxin-like_sf"/>
</dbReference>
<evidence type="ECO:0000313" key="6">
    <source>
        <dbReference type="EMBL" id="BDX07704.1"/>
    </source>
</evidence>
<dbReference type="SUPFAM" id="SSF52833">
    <property type="entry name" value="Thioredoxin-like"/>
    <property type="match status" value="1"/>
</dbReference>
<accession>A0AA48HM06</accession>
<organism evidence="6 7">
    <name type="scientific">Planctobacterium marinum</name>
    <dbReference type="NCBI Taxonomy" id="1631968"/>
    <lineage>
        <taxon>Bacteria</taxon>
        <taxon>Pseudomonadati</taxon>
        <taxon>Pseudomonadota</taxon>
        <taxon>Gammaproteobacteria</taxon>
        <taxon>Alteromonadales</taxon>
        <taxon>Alteromonadaceae</taxon>
        <taxon>Planctobacterium</taxon>
    </lineage>
</organism>
<dbReference type="Proteomes" id="UP001333710">
    <property type="component" value="Chromosome"/>
</dbReference>